<protein>
    <submittedName>
        <fullName evidence="2">Uncharacterized protein</fullName>
    </submittedName>
</protein>
<sequence>MTVLQQIANSDSLFIVLGRLAKKKGVVEDHATPLQSLVHTVPQRHLPESTPTAQSKERRGETSALEIDCVWALYTSLSQSESDGLPLTSSTVHSGQLVSLVQTRKPIAEEAVVGHDGILNAAMDDNGSTTKIKITAAYSLVRITKVLVPGSQVCKHKQTVKYCSGDGVPAKSISFGDRQPLN</sequence>
<comment type="caution">
    <text evidence="2">The sequence shown here is derived from an EMBL/GenBank/DDBJ whole genome shotgun (WGS) entry which is preliminary data.</text>
</comment>
<dbReference type="Proteomes" id="UP001437256">
    <property type="component" value="Unassembled WGS sequence"/>
</dbReference>
<reference evidence="2 3" key="1">
    <citation type="submission" date="2024-05" db="EMBL/GenBank/DDBJ databases">
        <title>A draft genome resource for the thread blight pathogen Marasmius tenuissimus strain MS-2.</title>
        <authorList>
            <person name="Yulfo-Soto G.E."/>
            <person name="Baruah I.K."/>
            <person name="Amoako-Attah I."/>
            <person name="Bukari Y."/>
            <person name="Meinhardt L.W."/>
            <person name="Bailey B.A."/>
            <person name="Cohen S.P."/>
        </authorList>
    </citation>
    <scope>NUCLEOTIDE SEQUENCE [LARGE SCALE GENOMIC DNA]</scope>
    <source>
        <strain evidence="2 3">MS-2</strain>
    </source>
</reference>
<evidence type="ECO:0000256" key="1">
    <source>
        <dbReference type="SAM" id="MobiDB-lite"/>
    </source>
</evidence>
<evidence type="ECO:0000313" key="3">
    <source>
        <dbReference type="Proteomes" id="UP001437256"/>
    </source>
</evidence>
<evidence type="ECO:0000313" key="2">
    <source>
        <dbReference type="EMBL" id="KAL0058121.1"/>
    </source>
</evidence>
<organism evidence="2 3">
    <name type="scientific">Marasmius tenuissimus</name>
    <dbReference type="NCBI Taxonomy" id="585030"/>
    <lineage>
        <taxon>Eukaryota</taxon>
        <taxon>Fungi</taxon>
        <taxon>Dikarya</taxon>
        <taxon>Basidiomycota</taxon>
        <taxon>Agaricomycotina</taxon>
        <taxon>Agaricomycetes</taxon>
        <taxon>Agaricomycetidae</taxon>
        <taxon>Agaricales</taxon>
        <taxon>Marasmiineae</taxon>
        <taxon>Marasmiaceae</taxon>
        <taxon>Marasmius</taxon>
    </lineage>
</organism>
<accession>A0ABR2Z949</accession>
<gene>
    <name evidence="2" type="ORF">AAF712_015215</name>
</gene>
<keyword evidence="3" id="KW-1185">Reference proteome</keyword>
<proteinExistence type="predicted"/>
<name>A0ABR2Z949_9AGAR</name>
<dbReference type="EMBL" id="JBBXMP010000361">
    <property type="protein sequence ID" value="KAL0058121.1"/>
    <property type="molecule type" value="Genomic_DNA"/>
</dbReference>
<feature type="region of interest" description="Disordered" evidence="1">
    <location>
        <begin position="42"/>
        <end position="61"/>
    </location>
</feature>